<dbReference type="Pfam" id="PF00675">
    <property type="entry name" value="Peptidase_M16"/>
    <property type="match status" value="1"/>
</dbReference>
<evidence type="ECO:0000256" key="1">
    <source>
        <dbReference type="ARBA" id="ARBA00001947"/>
    </source>
</evidence>
<dbReference type="InterPro" id="IPR011249">
    <property type="entry name" value="Metalloenz_LuxS/M16"/>
</dbReference>
<dbReference type="PANTHER" id="PTHR43690:SF18">
    <property type="entry name" value="INSULIN-DEGRADING ENZYME-RELATED"/>
    <property type="match status" value="1"/>
</dbReference>
<dbReference type="InterPro" id="IPR054734">
    <property type="entry name" value="PqqF-like_C_4"/>
</dbReference>
<keyword evidence="7" id="KW-0482">Metalloprotease</keyword>
<evidence type="ECO:0000259" key="9">
    <source>
        <dbReference type="Pfam" id="PF00675"/>
    </source>
</evidence>
<dbReference type="InterPro" id="IPR007863">
    <property type="entry name" value="Peptidase_M16_C"/>
</dbReference>
<dbReference type="PANTHER" id="PTHR43690">
    <property type="entry name" value="NARDILYSIN"/>
    <property type="match status" value="1"/>
</dbReference>
<evidence type="ECO:0000256" key="7">
    <source>
        <dbReference type="ARBA" id="ARBA00023049"/>
    </source>
</evidence>
<evidence type="ECO:0000256" key="5">
    <source>
        <dbReference type="ARBA" id="ARBA00022801"/>
    </source>
</evidence>
<evidence type="ECO:0000313" key="13">
    <source>
        <dbReference type="Proteomes" id="UP000054524"/>
    </source>
</evidence>
<keyword evidence="13" id="KW-1185">Reference proteome</keyword>
<proteinExistence type="inferred from homology"/>
<dbReference type="Proteomes" id="UP000054524">
    <property type="component" value="Unassembled WGS sequence"/>
</dbReference>
<accession>A0A086J2F0</accession>
<dbReference type="EMBL" id="AKIJ01000003">
    <property type="protein sequence ID" value="KFG26318.1"/>
    <property type="molecule type" value="Genomic_DNA"/>
</dbReference>
<dbReference type="Pfam" id="PF05193">
    <property type="entry name" value="Peptidase_M16_C"/>
    <property type="match status" value="1"/>
</dbReference>
<reference evidence="12 13" key="1">
    <citation type="journal article" date="2014" name="Genome Announc.">
        <title>Genome Sequence of the Microsporidian Species Nematocida sp1 Strain ERTm6 (ATCC PRA-372).</title>
        <authorList>
            <person name="Bakowski M.A."/>
            <person name="Priest M."/>
            <person name="Young S."/>
            <person name="Cuomo C.A."/>
            <person name="Troemel E.R."/>
        </authorList>
    </citation>
    <scope>NUCLEOTIDE SEQUENCE [LARGE SCALE GENOMIC DNA]</scope>
    <source>
        <strain evidence="12 13">ERTm6</strain>
    </source>
</reference>
<feature type="domain" description="Coenzyme PQQ synthesis protein F-like C-terminal lobe" evidence="11">
    <location>
        <begin position="763"/>
        <end position="858"/>
    </location>
</feature>
<dbReference type="FunFam" id="3.30.830.10:FF:000012">
    <property type="entry name" value="Protease 3"/>
    <property type="match status" value="1"/>
</dbReference>
<organism evidence="12 13">
    <name type="scientific">Nematocida ausubeli (strain ATCC PRA-371 / ERTm2)</name>
    <name type="common">Nematode killer fungus</name>
    <dbReference type="NCBI Taxonomy" id="1913371"/>
    <lineage>
        <taxon>Eukaryota</taxon>
        <taxon>Fungi</taxon>
        <taxon>Fungi incertae sedis</taxon>
        <taxon>Microsporidia</taxon>
        <taxon>Nematocida</taxon>
    </lineage>
</organism>
<keyword evidence="3" id="KW-0645">Protease</keyword>
<keyword evidence="6" id="KW-0862">Zinc</keyword>
<feature type="domain" description="Peptidase M16 N-terminal" evidence="9">
    <location>
        <begin position="21"/>
        <end position="151"/>
    </location>
</feature>
<evidence type="ECO:0000313" key="12">
    <source>
        <dbReference type="EMBL" id="KFG26318.1"/>
    </source>
</evidence>
<dbReference type="GO" id="GO:0046872">
    <property type="term" value="F:metal ion binding"/>
    <property type="evidence" value="ECO:0007669"/>
    <property type="project" value="UniProtKB-KW"/>
</dbReference>
<dbReference type="AlphaFoldDB" id="A0A086J2F0"/>
<comment type="similarity">
    <text evidence="2 8">Belongs to the peptidase M16 family.</text>
</comment>
<dbReference type="GeneID" id="77676411"/>
<comment type="cofactor">
    <cofactor evidence="1">
        <name>Zn(2+)</name>
        <dbReference type="ChEBI" id="CHEBI:29105"/>
    </cofactor>
</comment>
<keyword evidence="4" id="KW-0479">Metal-binding</keyword>
<sequence>MLTGKGDTYTYKTVTLPNGIRTLLSHNPTADKAAVAVSIKVGSYSDPRPLPGLAHFLEHMLFMGTEEHPDENAYMEYIHMHNGNSNANTADEVTNYFYDIDPAYLKESMKIFSRFFTSPLIREDALARELQAVNSEHSVNILAETWRRYHLLTLVSKTDSPGSKFGTGSSETLSTATRDDLLCFWKYFYRPDRMCLSIHGRESLEELEEWAIEMFSDIKGHEIEYIWDDIPYIPPVCQKYTPGEYCRFNESSQNKLVLYRPAVHLNTDHSSMSICIPLPESITGYRRKTHEFLVELIAGTGKSGLVCTLLKEGIAIDVSAYLEENSFSSTLHIVIDLVDDNKAQTFIIQELLKYYLEMIKISVSSDLYGAFKTISKKAFDAGESIEPLELVEISARNMQFYPTEEFIKYSHIWDGLDLEEFNSVVEVALDVSKWVVMYCARNIHSPENILVDEIYGINYLIDEMPSGDLSLLGQLKEKIEWSFFVPSDKDVAAAREEGVSVVLGSIPTNIPEYPEESISVSCMEISQPGCTGYLVHNPKYRNNAQIRMVLETDSYLLDEKTHAAAVGYFQAFVQMFSEKYRLDLMASVLTLVTVESAVGFSIRFSGSPVVIEDLIEKFFSEYTARDTQLFSLAKESAISYFLKQVRNSPYKCSIQGINYLAGYPMFDAHKLMQVSKDLLPDDLFAVNRAQVKVLGVGNVTKKEFDQIITRIGKYVTFTPYTPAWSAVEKDITLPTVDLHNIAVTAVHRICADSLLKAVALGTLISQIFSERFFDELRTKEEYGYIVFMSHKVFMQKVYVQFTVQSTRSLDNVTNRIREFVLAMEKRVSEMPSEEFLAHKNSAILAVKEETINLEDYATEIFHYWLCMGFNLENKNEIAAEIEKISKENILEYSKSMSHLMIIQATKP</sequence>
<dbReference type="InterPro" id="IPR050626">
    <property type="entry name" value="Peptidase_M16"/>
</dbReference>
<keyword evidence="5" id="KW-0378">Hydrolase</keyword>
<gene>
    <name evidence="12" type="ORF">NESG_01438</name>
</gene>
<dbReference type="GO" id="GO:0005737">
    <property type="term" value="C:cytoplasm"/>
    <property type="evidence" value="ECO:0007669"/>
    <property type="project" value="UniProtKB-ARBA"/>
</dbReference>
<dbReference type="GO" id="GO:0006508">
    <property type="term" value="P:proteolysis"/>
    <property type="evidence" value="ECO:0007669"/>
    <property type="project" value="UniProtKB-KW"/>
</dbReference>
<dbReference type="Pfam" id="PF22456">
    <property type="entry name" value="PqqF-like_C_4"/>
    <property type="match status" value="1"/>
</dbReference>
<evidence type="ECO:0000259" key="11">
    <source>
        <dbReference type="Pfam" id="PF22456"/>
    </source>
</evidence>
<dbReference type="GO" id="GO:0004222">
    <property type="term" value="F:metalloendopeptidase activity"/>
    <property type="evidence" value="ECO:0007669"/>
    <property type="project" value="InterPro"/>
</dbReference>
<name>A0A086J2F0_NEMA1</name>
<dbReference type="RefSeq" id="XP_052904873.1">
    <property type="nucleotide sequence ID" value="XM_053049068.1"/>
</dbReference>
<evidence type="ECO:0008006" key="14">
    <source>
        <dbReference type="Google" id="ProtNLM"/>
    </source>
</evidence>
<dbReference type="Gene3D" id="3.30.830.10">
    <property type="entry name" value="Metalloenzyme, LuxS/M16 peptidase-like"/>
    <property type="match status" value="4"/>
</dbReference>
<evidence type="ECO:0000256" key="3">
    <source>
        <dbReference type="ARBA" id="ARBA00022670"/>
    </source>
</evidence>
<dbReference type="InterPro" id="IPR011765">
    <property type="entry name" value="Pept_M16_N"/>
</dbReference>
<dbReference type="InterPro" id="IPR001431">
    <property type="entry name" value="Pept_M16_Zn_BS"/>
</dbReference>
<evidence type="ECO:0000256" key="8">
    <source>
        <dbReference type="RuleBase" id="RU004447"/>
    </source>
</evidence>
<dbReference type="SUPFAM" id="SSF63411">
    <property type="entry name" value="LuxS/MPP-like metallohydrolase"/>
    <property type="match status" value="3"/>
</dbReference>
<evidence type="ECO:0000256" key="2">
    <source>
        <dbReference type="ARBA" id="ARBA00007261"/>
    </source>
</evidence>
<evidence type="ECO:0000259" key="10">
    <source>
        <dbReference type="Pfam" id="PF05193"/>
    </source>
</evidence>
<dbReference type="PROSITE" id="PS00143">
    <property type="entry name" value="INSULINASE"/>
    <property type="match status" value="1"/>
</dbReference>
<dbReference type="HOGENOM" id="CLU_004639_1_1_1"/>
<evidence type="ECO:0000256" key="6">
    <source>
        <dbReference type="ARBA" id="ARBA00022833"/>
    </source>
</evidence>
<comment type="caution">
    <text evidence="12">The sequence shown here is derived from an EMBL/GenBank/DDBJ whole genome shotgun (WGS) entry which is preliminary data.</text>
</comment>
<feature type="domain" description="Peptidase M16 C-terminal" evidence="10">
    <location>
        <begin position="176"/>
        <end position="360"/>
    </location>
</feature>
<evidence type="ECO:0000256" key="4">
    <source>
        <dbReference type="ARBA" id="ARBA00022723"/>
    </source>
</evidence>
<protein>
    <recommendedName>
        <fullName evidence="14">Insulysin</fullName>
    </recommendedName>
</protein>